<organism evidence="1">
    <name type="scientific">Kingella kingae KKC2005004457</name>
    <dbReference type="NCBI Taxonomy" id="1229911"/>
    <lineage>
        <taxon>Bacteria</taxon>
        <taxon>Pseudomonadati</taxon>
        <taxon>Pseudomonadota</taxon>
        <taxon>Betaproteobacteria</taxon>
        <taxon>Neisseriales</taxon>
        <taxon>Neisseriaceae</taxon>
        <taxon>Kingella</taxon>
    </lineage>
</organism>
<keyword evidence="1" id="KW-0614">Plasmid</keyword>
<dbReference type="EMBL" id="AMPT01000002">
    <property type="protein sequence ID" value="EQB59643.1"/>
    <property type="molecule type" value="Genomic_DNA"/>
</dbReference>
<accession>T0L4G9</accession>
<protein>
    <submittedName>
        <fullName evidence="1">Uncharacterized protein</fullName>
    </submittedName>
</protein>
<geneLocation type="plasmid" evidence="1">
    <name>unnamed</name>
</geneLocation>
<sequence>MEIKMNNKRKVISLRLGKLEEEVSKICEKENLTESELLKKALVEYLIKSRDVEEKTSVVHFKVFHNRIDEIKKRIEISLTVSEIEALDELMKISIHSTMQSLIVGILRAYFLHSPVFQINEVVNLKKANSELNSIGRNLNQMSKLANMNEVFAEDVLTQNALNDLTKIIENHSQYVREVINTATLRTKFYKE</sequence>
<dbReference type="AlphaFoldDB" id="T0L4G9"/>
<comment type="caution">
    <text evidence="1">The sequence shown here is derived from an EMBL/GenBank/DDBJ whole genome shotgun (WGS) entry which is preliminary data.</text>
</comment>
<proteinExistence type="predicted"/>
<reference evidence="1" key="1">
    <citation type="journal article" date="2013" name="Antimicrob. Agents Chemother.">
        <title>Characterization of TEM-1 beta-lactamase producing Kingella kingae clinical isolates.</title>
        <authorList>
            <person name="Banerjee A."/>
            <person name="Kaplan J.B."/>
            <person name="Soherwardy A."/>
            <person name="Nudell Y."/>
            <person name="Mackenzie G.A."/>
            <person name="Johnson S."/>
            <person name="Balashova N.V."/>
        </authorList>
    </citation>
    <scope>NUCLEOTIDE SEQUENCE</scope>
    <source>
        <strain evidence="1">KKC2005004457</strain>
        <plasmid evidence="1">unnamed</plasmid>
    </source>
</reference>
<gene>
    <name evidence="1" type="ORF">C297_p00070</name>
</gene>
<name>T0L4G9_KINKI</name>
<evidence type="ECO:0000313" key="1">
    <source>
        <dbReference type="EMBL" id="EQB59643.1"/>
    </source>
</evidence>